<accession>A0A382TP16</accession>
<dbReference type="InterPro" id="IPR029767">
    <property type="entry name" value="WecB-like"/>
</dbReference>
<protein>
    <recommendedName>
        <fullName evidence="1">UDP-N-acetylglucosamine 2-epimerase domain-containing protein</fullName>
    </recommendedName>
</protein>
<feature type="domain" description="UDP-N-acetylglucosamine 2-epimerase" evidence="1">
    <location>
        <begin position="5"/>
        <end position="223"/>
    </location>
</feature>
<dbReference type="EMBL" id="UINC01137886">
    <property type="protein sequence ID" value="SVD23492.1"/>
    <property type="molecule type" value="Genomic_DNA"/>
</dbReference>
<reference evidence="2" key="1">
    <citation type="submission" date="2018-05" db="EMBL/GenBank/DDBJ databases">
        <authorList>
            <person name="Lanie J.A."/>
            <person name="Ng W.-L."/>
            <person name="Kazmierczak K.M."/>
            <person name="Andrzejewski T.M."/>
            <person name="Davidsen T.M."/>
            <person name="Wayne K.J."/>
            <person name="Tettelin H."/>
            <person name="Glass J.I."/>
            <person name="Rusch D."/>
            <person name="Podicherti R."/>
            <person name="Tsui H.-C.T."/>
            <person name="Winkler M.E."/>
        </authorList>
    </citation>
    <scope>NUCLEOTIDE SEQUENCE</scope>
</reference>
<organism evidence="2">
    <name type="scientific">marine metagenome</name>
    <dbReference type="NCBI Taxonomy" id="408172"/>
    <lineage>
        <taxon>unclassified sequences</taxon>
        <taxon>metagenomes</taxon>
        <taxon>ecological metagenomes</taxon>
    </lineage>
</organism>
<feature type="non-terminal residue" evidence="2">
    <location>
        <position position="250"/>
    </location>
</feature>
<dbReference type="AlphaFoldDB" id="A0A382TP16"/>
<dbReference type="Gene3D" id="3.40.50.2000">
    <property type="entry name" value="Glycogen Phosphorylase B"/>
    <property type="match status" value="1"/>
</dbReference>
<dbReference type="Pfam" id="PF02350">
    <property type="entry name" value="Epimerase_2"/>
    <property type="match status" value="1"/>
</dbReference>
<evidence type="ECO:0000313" key="2">
    <source>
        <dbReference type="EMBL" id="SVD23492.1"/>
    </source>
</evidence>
<proteinExistence type="predicted"/>
<name>A0A382TP16_9ZZZZ</name>
<gene>
    <name evidence="2" type="ORF">METZ01_LOCUS376346</name>
</gene>
<dbReference type="SUPFAM" id="SSF53756">
    <property type="entry name" value="UDP-Glycosyltransferase/glycogen phosphorylase"/>
    <property type="match status" value="1"/>
</dbReference>
<evidence type="ECO:0000259" key="1">
    <source>
        <dbReference type="Pfam" id="PF02350"/>
    </source>
</evidence>
<dbReference type="PANTHER" id="PTHR43174">
    <property type="entry name" value="UDP-N-ACETYLGLUCOSAMINE 2-EPIMERASE"/>
    <property type="match status" value="1"/>
</dbReference>
<sequence>MDRRGVPYRLIETGQHGAYLPGLRERLAVREPDVSLGGGSDADTLPAAARWAFGLAGSLASRGSLRSRVFGDQDGICLVHGDTPSTLLATLMARRAGLPVAHLESGLRSGSFRHPFPEELIRVLVTRRSATCFAPDATSAANLRSMGLAARIVETSGNTGLEALRDAVTDVEPGSGRVVATMHRVENLHNAKRFDGFLDLLGRLDRPATFVVHPPTDAVLARRGGRSSVEAGGVATSGLVPYDEFVTMLA</sequence>
<dbReference type="PANTHER" id="PTHR43174:SF3">
    <property type="entry name" value="UDP-N-ACETYLGLUCOSAMINE 2-EPIMERASE"/>
    <property type="match status" value="1"/>
</dbReference>
<dbReference type="InterPro" id="IPR003331">
    <property type="entry name" value="UDP_GlcNAc_Epimerase_2_dom"/>
</dbReference>